<reference evidence="11 12" key="1">
    <citation type="submission" date="2020-11" db="EMBL/GenBank/DDBJ databases">
        <title>Draft genome sequencing of a Lachnospiraceae strain isolated from anoxic soil subjected to BSD treatment.</title>
        <authorList>
            <person name="Uek A."/>
            <person name="Tonouchi A."/>
        </authorList>
    </citation>
    <scope>NUCLEOTIDE SEQUENCE [LARGE SCALE GENOMIC DNA]</scope>
    <source>
        <strain evidence="11 12">TB5</strain>
    </source>
</reference>
<accession>A0A7R7IDA0</accession>
<dbReference type="GO" id="GO:0006935">
    <property type="term" value="P:chemotaxis"/>
    <property type="evidence" value="ECO:0007669"/>
    <property type="project" value="InterPro"/>
</dbReference>
<dbReference type="InterPro" id="IPR046786">
    <property type="entry name" value="MotA_N"/>
</dbReference>
<keyword evidence="5 8" id="KW-1133">Transmembrane helix</keyword>
<dbReference type="InterPro" id="IPR047055">
    <property type="entry name" value="MotA-like"/>
</dbReference>
<dbReference type="EMBL" id="AP024169">
    <property type="protein sequence ID" value="BCN30711.1"/>
    <property type="molecule type" value="Genomic_DNA"/>
</dbReference>
<feature type="domain" description="Motility protein A N-terminal" evidence="10">
    <location>
        <begin position="9"/>
        <end position="92"/>
    </location>
</feature>
<keyword evidence="12" id="KW-1185">Reference proteome</keyword>
<keyword evidence="2" id="KW-1003">Cell membrane</keyword>
<sequence length="257" mass="27461">MNLSFIASLIVGLGALILAFIVEGGTPSGLLQPTAALIVFGGTLGALGCSFPISNIKRLPKILGVLMSNQKQDKAAVLETFIELSNKIRKEGLLSLEVVLNAGDYDPFMVSGLQLVIDGIDGENIKKTMEIKLENIMERHEKGYSMFEAMGGYLPTMGVVGTVMGLINVMGSLSEAADLGPKIGVAFIATLYGVGSANLIFLPIANSLKSIDAEEVALKSMIIDGVLMIQEGANPTLIRERLKGYLEDEKESQEIRE</sequence>
<feature type="transmembrane region" description="Helical" evidence="8">
    <location>
        <begin position="152"/>
        <end position="171"/>
    </location>
</feature>
<dbReference type="Pfam" id="PF01618">
    <property type="entry name" value="MotA_ExbB"/>
    <property type="match status" value="1"/>
</dbReference>
<evidence type="ECO:0000313" key="11">
    <source>
        <dbReference type="EMBL" id="BCN30711.1"/>
    </source>
</evidence>
<dbReference type="KEGG" id="ahb:bsdtb5_20060"/>
<evidence type="ECO:0000256" key="2">
    <source>
        <dbReference type="ARBA" id="ARBA00022475"/>
    </source>
</evidence>
<evidence type="ECO:0000256" key="4">
    <source>
        <dbReference type="ARBA" id="ARBA00022779"/>
    </source>
</evidence>
<evidence type="ECO:0000259" key="10">
    <source>
        <dbReference type="Pfam" id="PF20560"/>
    </source>
</evidence>
<evidence type="ECO:0000256" key="6">
    <source>
        <dbReference type="ARBA" id="ARBA00023136"/>
    </source>
</evidence>
<dbReference type="Proteomes" id="UP000595897">
    <property type="component" value="Chromosome"/>
</dbReference>
<dbReference type="GO" id="GO:0005886">
    <property type="term" value="C:plasma membrane"/>
    <property type="evidence" value="ECO:0007669"/>
    <property type="project" value="UniProtKB-SubCell"/>
</dbReference>
<protein>
    <submittedName>
        <fullName evidence="11">Chemotaxis protein MotA</fullName>
    </submittedName>
</protein>
<gene>
    <name evidence="11" type="primary">motA</name>
    <name evidence="11" type="ORF">bsdtb5_20060</name>
</gene>
<evidence type="ECO:0000256" key="1">
    <source>
        <dbReference type="ARBA" id="ARBA00004651"/>
    </source>
</evidence>
<evidence type="ECO:0000313" key="12">
    <source>
        <dbReference type="Proteomes" id="UP000595897"/>
    </source>
</evidence>
<evidence type="ECO:0000256" key="8">
    <source>
        <dbReference type="SAM" id="Phobius"/>
    </source>
</evidence>
<evidence type="ECO:0000256" key="3">
    <source>
        <dbReference type="ARBA" id="ARBA00022692"/>
    </source>
</evidence>
<dbReference type="PANTHER" id="PTHR30433:SF3">
    <property type="entry name" value="MOTILITY PROTEIN A"/>
    <property type="match status" value="1"/>
</dbReference>
<dbReference type="NCBIfam" id="NF006583">
    <property type="entry name" value="PRK09109.1"/>
    <property type="match status" value="1"/>
</dbReference>
<dbReference type="GO" id="GO:0071978">
    <property type="term" value="P:bacterial-type flagellum-dependent swarming motility"/>
    <property type="evidence" value="ECO:0007669"/>
    <property type="project" value="InterPro"/>
</dbReference>
<evidence type="ECO:0000259" key="9">
    <source>
        <dbReference type="Pfam" id="PF01618"/>
    </source>
</evidence>
<dbReference type="AlphaFoldDB" id="A0A7R7IDA0"/>
<organism evidence="11 12">
    <name type="scientific">Anaeromicropila herbilytica</name>
    <dbReference type="NCBI Taxonomy" id="2785025"/>
    <lineage>
        <taxon>Bacteria</taxon>
        <taxon>Bacillati</taxon>
        <taxon>Bacillota</taxon>
        <taxon>Clostridia</taxon>
        <taxon>Lachnospirales</taxon>
        <taxon>Lachnospiraceae</taxon>
        <taxon>Anaeromicropila</taxon>
    </lineage>
</organism>
<feature type="transmembrane region" description="Helical" evidence="8">
    <location>
        <begin position="183"/>
        <end position="202"/>
    </location>
</feature>
<keyword evidence="7" id="KW-0653">Protein transport</keyword>
<keyword evidence="6 8" id="KW-0472">Membrane</keyword>
<proteinExistence type="inferred from homology"/>
<comment type="subcellular location">
    <subcellularLocation>
        <location evidence="1">Cell membrane</location>
        <topology evidence="1">Multi-pass membrane protein</topology>
    </subcellularLocation>
    <subcellularLocation>
        <location evidence="7">Membrane</location>
        <topology evidence="7">Multi-pass membrane protein</topology>
    </subcellularLocation>
</comment>
<feature type="transmembrane region" description="Helical" evidence="8">
    <location>
        <begin position="35"/>
        <end position="53"/>
    </location>
</feature>
<dbReference type="Pfam" id="PF20560">
    <property type="entry name" value="MotA_N"/>
    <property type="match status" value="1"/>
</dbReference>
<keyword evidence="4" id="KW-0283">Flagellar rotation</keyword>
<keyword evidence="7" id="KW-0813">Transport</keyword>
<name>A0A7R7IDA0_9FIRM</name>
<evidence type="ECO:0000256" key="7">
    <source>
        <dbReference type="RuleBase" id="RU004057"/>
    </source>
</evidence>
<dbReference type="PANTHER" id="PTHR30433">
    <property type="entry name" value="CHEMOTAXIS PROTEIN MOTA"/>
    <property type="match status" value="1"/>
</dbReference>
<dbReference type="InterPro" id="IPR002898">
    <property type="entry name" value="MotA_ExbB_proton_chnl"/>
</dbReference>
<evidence type="ECO:0000256" key="5">
    <source>
        <dbReference type="ARBA" id="ARBA00022989"/>
    </source>
</evidence>
<comment type="similarity">
    <text evidence="7">Belongs to the exbB/tolQ family.</text>
</comment>
<dbReference type="GO" id="GO:0015031">
    <property type="term" value="P:protein transport"/>
    <property type="evidence" value="ECO:0007669"/>
    <property type="project" value="UniProtKB-KW"/>
</dbReference>
<feature type="domain" description="MotA/TolQ/ExbB proton channel" evidence="9">
    <location>
        <begin position="106"/>
        <end position="217"/>
    </location>
</feature>
<keyword evidence="3 8" id="KW-0812">Transmembrane</keyword>